<name>A0AAW4KVW5_9BACT</name>
<accession>A0AAW4KVW5</accession>
<evidence type="ECO:0000259" key="6">
    <source>
        <dbReference type="Pfam" id="PF04932"/>
    </source>
</evidence>
<sequence length="421" mass="47014">MSFIVLLLYISSSFLHLTARIPVLGSLRFDLLLGVGTLLIIFVQQRQDTLRLGEETARRLNGLILYIILSLPLVTWPGSVIQNNLTEWIKVALFYVLVVGAVRTEKQLRLFIWVFLFCQVFRVLEPLYLHITAGYWGSVAFSHTDGVMTGLKRLSGAPSDVVNPNQLAWVIVSTIPFLFYLLWQKGSWGKILFVALLIPSAQALLLTGSRSGLLSLGAVIFAMVLLSKNIRRNLIITVVLVLPLAVLLMGQLGSDMQTRYLSLIDSTVAGADTRQGRINGMIRQLGTISNNPLFGNGLGTTREANWNILGHSSQITHNLYIEVLQSIGIIGFSLFILYIVAIVRCLRQAQKLLLIKGYDSNDWLIRLSSAILAWVFMDLFYSISCFGLISWEWYFFGGTATVCHALAQEREVMLNAEPQCT</sequence>
<dbReference type="PANTHER" id="PTHR37422:SF21">
    <property type="entry name" value="EXOQ-LIKE PROTEIN"/>
    <property type="match status" value="1"/>
</dbReference>
<evidence type="ECO:0000256" key="4">
    <source>
        <dbReference type="ARBA" id="ARBA00023136"/>
    </source>
</evidence>
<protein>
    <submittedName>
        <fullName evidence="7">O-antigen ligase family protein</fullName>
    </submittedName>
</protein>
<dbReference type="Proteomes" id="UP000811899">
    <property type="component" value="Unassembled WGS sequence"/>
</dbReference>
<dbReference type="InterPro" id="IPR007016">
    <property type="entry name" value="O-antigen_ligase-rel_domated"/>
</dbReference>
<keyword evidence="2 5" id="KW-0812">Transmembrane</keyword>
<dbReference type="GO" id="GO:0016020">
    <property type="term" value="C:membrane"/>
    <property type="evidence" value="ECO:0007669"/>
    <property type="project" value="UniProtKB-SubCell"/>
</dbReference>
<keyword evidence="4 5" id="KW-0472">Membrane</keyword>
<feature type="transmembrane region" description="Helical" evidence="5">
    <location>
        <begin position="323"/>
        <end position="343"/>
    </location>
</feature>
<dbReference type="Pfam" id="PF04932">
    <property type="entry name" value="Wzy_C"/>
    <property type="match status" value="1"/>
</dbReference>
<keyword evidence="3 5" id="KW-1133">Transmembrane helix</keyword>
<dbReference type="RefSeq" id="WP_214169519.1">
    <property type="nucleotide sequence ID" value="NZ_JAHCVJ010000001.1"/>
</dbReference>
<comment type="caution">
    <text evidence="7">The sequence shown here is derived from an EMBL/GenBank/DDBJ whole genome shotgun (WGS) entry which is preliminary data.</text>
</comment>
<evidence type="ECO:0000313" key="8">
    <source>
        <dbReference type="Proteomes" id="UP000811899"/>
    </source>
</evidence>
<dbReference type="GO" id="GO:0016874">
    <property type="term" value="F:ligase activity"/>
    <property type="evidence" value="ECO:0007669"/>
    <property type="project" value="UniProtKB-KW"/>
</dbReference>
<feature type="transmembrane region" description="Helical" evidence="5">
    <location>
        <begin position="25"/>
        <end position="43"/>
    </location>
</feature>
<dbReference type="PANTHER" id="PTHR37422">
    <property type="entry name" value="TEICHURONIC ACID BIOSYNTHESIS PROTEIN TUAE"/>
    <property type="match status" value="1"/>
</dbReference>
<keyword evidence="7" id="KW-0436">Ligase</keyword>
<organism evidence="7 8">
    <name type="scientific">Geoanaerobacter pelophilus</name>
    <dbReference type="NCBI Taxonomy" id="60036"/>
    <lineage>
        <taxon>Bacteria</taxon>
        <taxon>Pseudomonadati</taxon>
        <taxon>Thermodesulfobacteriota</taxon>
        <taxon>Desulfuromonadia</taxon>
        <taxon>Geobacterales</taxon>
        <taxon>Geobacteraceae</taxon>
        <taxon>Geoanaerobacter</taxon>
    </lineage>
</organism>
<proteinExistence type="predicted"/>
<feature type="transmembrane region" description="Helical" evidence="5">
    <location>
        <begin position="364"/>
        <end position="389"/>
    </location>
</feature>
<evidence type="ECO:0000256" key="2">
    <source>
        <dbReference type="ARBA" id="ARBA00022692"/>
    </source>
</evidence>
<feature type="transmembrane region" description="Helical" evidence="5">
    <location>
        <begin position="63"/>
        <end position="81"/>
    </location>
</feature>
<evidence type="ECO:0000256" key="1">
    <source>
        <dbReference type="ARBA" id="ARBA00004141"/>
    </source>
</evidence>
<feature type="transmembrane region" description="Helical" evidence="5">
    <location>
        <begin position="211"/>
        <end position="227"/>
    </location>
</feature>
<reference evidence="7 8" key="1">
    <citation type="submission" date="2021-05" db="EMBL/GenBank/DDBJ databases">
        <title>The draft genome of Geobacter pelophilus DSM 12255.</title>
        <authorList>
            <person name="Xu Z."/>
            <person name="Masuda Y."/>
            <person name="Itoh H."/>
            <person name="Senoo K."/>
        </authorList>
    </citation>
    <scope>NUCLEOTIDE SEQUENCE [LARGE SCALE GENOMIC DNA]</scope>
    <source>
        <strain evidence="7 8">DSM 12255</strain>
    </source>
</reference>
<evidence type="ECO:0000313" key="7">
    <source>
        <dbReference type="EMBL" id="MBT0662718.1"/>
    </source>
</evidence>
<feature type="domain" description="O-antigen ligase-related" evidence="6">
    <location>
        <begin position="196"/>
        <end position="336"/>
    </location>
</feature>
<dbReference type="InterPro" id="IPR051533">
    <property type="entry name" value="WaaL-like"/>
</dbReference>
<dbReference type="AlphaFoldDB" id="A0AAW4KVW5"/>
<feature type="transmembrane region" description="Helical" evidence="5">
    <location>
        <begin position="110"/>
        <end position="131"/>
    </location>
</feature>
<feature type="transmembrane region" description="Helical" evidence="5">
    <location>
        <begin position="166"/>
        <end position="183"/>
    </location>
</feature>
<keyword evidence="8" id="KW-1185">Reference proteome</keyword>
<dbReference type="EMBL" id="JAHCVJ010000001">
    <property type="protein sequence ID" value="MBT0662718.1"/>
    <property type="molecule type" value="Genomic_DNA"/>
</dbReference>
<evidence type="ECO:0000256" key="5">
    <source>
        <dbReference type="SAM" id="Phobius"/>
    </source>
</evidence>
<evidence type="ECO:0000256" key="3">
    <source>
        <dbReference type="ARBA" id="ARBA00022989"/>
    </source>
</evidence>
<comment type="subcellular location">
    <subcellularLocation>
        <location evidence="1">Membrane</location>
        <topology evidence="1">Multi-pass membrane protein</topology>
    </subcellularLocation>
</comment>
<feature type="transmembrane region" description="Helical" evidence="5">
    <location>
        <begin position="188"/>
        <end position="205"/>
    </location>
</feature>
<feature type="transmembrane region" description="Helical" evidence="5">
    <location>
        <begin position="87"/>
        <end position="103"/>
    </location>
</feature>
<feature type="transmembrane region" description="Helical" evidence="5">
    <location>
        <begin position="234"/>
        <end position="253"/>
    </location>
</feature>
<gene>
    <name evidence="7" type="ORF">KI809_00240</name>
</gene>